<evidence type="ECO:0000256" key="1">
    <source>
        <dbReference type="ARBA" id="ARBA00005854"/>
    </source>
</evidence>
<dbReference type="InterPro" id="IPR006140">
    <property type="entry name" value="D-isomer_DH_NAD-bd"/>
</dbReference>
<evidence type="ECO:0000256" key="4">
    <source>
        <dbReference type="ARBA" id="ARBA00023027"/>
    </source>
</evidence>
<dbReference type="GO" id="GO:0016616">
    <property type="term" value="F:oxidoreductase activity, acting on the CH-OH group of donors, NAD or NADP as acceptor"/>
    <property type="evidence" value="ECO:0007669"/>
    <property type="project" value="InterPro"/>
</dbReference>
<dbReference type="SUPFAM" id="SSF51735">
    <property type="entry name" value="NAD(P)-binding Rossmann-fold domains"/>
    <property type="match status" value="1"/>
</dbReference>
<organism evidence="8 9">
    <name type="scientific">Anoxynatronum buryatiense</name>
    <dbReference type="NCBI Taxonomy" id="489973"/>
    <lineage>
        <taxon>Bacteria</taxon>
        <taxon>Bacillati</taxon>
        <taxon>Bacillota</taxon>
        <taxon>Clostridia</taxon>
        <taxon>Eubacteriales</taxon>
        <taxon>Clostridiaceae</taxon>
        <taxon>Anoxynatronum</taxon>
    </lineage>
</organism>
<evidence type="ECO:0000256" key="2">
    <source>
        <dbReference type="ARBA" id="ARBA00022605"/>
    </source>
</evidence>
<dbReference type="Pfam" id="PF02826">
    <property type="entry name" value="2-Hacid_dh_C"/>
    <property type="match status" value="1"/>
</dbReference>
<dbReference type="SUPFAM" id="SSF52283">
    <property type="entry name" value="Formate/glycerate dehydrogenase catalytic domain-like"/>
    <property type="match status" value="1"/>
</dbReference>
<dbReference type="PANTHER" id="PTHR42789:SF1">
    <property type="entry name" value="D-ISOMER SPECIFIC 2-HYDROXYACID DEHYDROGENASE FAMILY PROTEIN (AFU_ORTHOLOGUE AFUA_6G10090)"/>
    <property type="match status" value="1"/>
</dbReference>
<evidence type="ECO:0000256" key="3">
    <source>
        <dbReference type="ARBA" id="ARBA00023002"/>
    </source>
</evidence>
<evidence type="ECO:0000256" key="5">
    <source>
        <dbReference type="RuleBase" id="RU003719"/>
    </source>
</evidence>
<sequence>MEVLCTAETSTQIGVLEKNLQIHYAGWTTEQRILSEDEMAALMAANEPEILLTSYDPITRKVIDSSPRLKLVVCTRANPVNVDDGYLREKGIPLSYAPERNSDSTAEYTVAMMLAVMRRIPNAHHDLKMGLHTAEESAVIQDTKAGLRRDVTWALGKETPYVHYKGFQMKGRTLGIVGYGSIGRRVADICRAFGMKIMVFDPYLPEAEKDGAVFAATLLELAREADVLTVHSKDTQRPFK</sequence>
<dbReference type="AlphaFoldDB" id="A0AA45WXF3"/>
<comment type="caution">
    <text evidence="8">The sequence shown here is derived from an EMBL/GenBank/DDBJ whole genome shotgun (WGS) entry which is preliminary data.</text>
</comment>
<dbReference type="InterPro" id="IPR050857">
    <property type="entry name" value="D-2-hydroxyacid_DH"/>
</dbReference>
<keyword evidence="3 5" id="KW-0560">Oxidoreductase</keyword>
<evidence type="ECO:0000313" key="9">
    <source>
        <dbReference type="Proteomes" id="UP001158066"/>
    </source>
</evidence>
<comment type="similarity">
    <text evidence="1 5">Belongs to the D-isomer specific 2-hydroxyacid dehydrogenase family.</text>
</comment>
<accession>A0AA45WXF3</accession>
<dbReference type="InterPro" id="IPR006139">
    <property type="entry name" value="D-isomer_2_OHA_DH_cat_dom"/>
</dbReference>
<keyword evidence="9" id="KW-1185">Reference proteome</keyword>
<name>A0AA45WXF3_9CLOT</name>
<keyword evidence="2" id="KW-0028">Amino-acid biosynthesis</keyword>
<protein>
    <submittedName>
        <fullName evidence="8">D-isomer specific 2-hydroxyacid dehydrogenase, catalytic domain</fullName>
    </submittedName>
</protein>
<dbReference type="PANTHER" id="PTHR42789">
    <property type="entry name" value="D-ISOMER SPECIFIC 2-HYDROXYACID DEHYDROGENASE FAMILY PROTEIN (AFU_ORTHOLOGUE AFUA_6G10090)"/>
    <property type="match status" value="1"/>
</dbReference>
<evidence type="ECO:0000313" key="8">
    <source>
        <dbReference type="EMBL" id="SMP63842.1"/>
    </source>
</evidence>
<dbReference type="GO" id="GO:0051287">
    <property type="term" value="F:NAD binding"/>
    <property type="evidence" value="ECO:0007669"/>
    <property type="project" value="InterPro"/>
</dbReference>
<keyword evidence="4" id="KW-0520">NAD</keyword>
<evidence type="ECO:0000259" key="7">
    <source>
        <dbReference type="Pfam" id="PF02826"/>
    </source>
</evidence>
<dbReference type="InterPro" id="IPR029752">
    <property type="entry name" value="D-isomer_DH_CS1"/>
</dbReference>
<dbReference type="Gene3D" id="3.40.50.720">
    <property type="entry name" value="NAD(P)-binding Rossmann-like Domain"/>
    <property type="match status" value="2"/>
</dbReference>
<dbReference type="InterPro" id="IPR036291">
    <property type="entry name" value="NAD(P)-bd_dom_sf"/>
</dbReference>
<dbReference type="Proteomes" id="UP001158066">
    <property type="component" value="Unassembled WGS sequence"/>
</dbReference>
<dbReference type="GO" id="GO:0008652">
    <property type="term" value="P:amino acid biosynthetic process"/>
    <property type="evidence" value="ECO:0007669"/>
    <property type="project" value="UniProtKB-KW"/>
</dbReference>
<feature type="domain" description="D-isomer specific 2-hydroxyacid dehydrogenase NAD-binding" evidence="7">
    <location>
        <begin position="153"/>
        <end position="235"/>
    </location>
</feature>
<dbReference type="Pfam" id="PF00389">
    <property type="entry name" value="2-Hacid_dh"/>
    <property type="match status" value="1"/>
</dbReference>
<reference evidence="8" key="1">
    <citation type="submission" date="2017-05" db="EMBL/GenBank/DDBJ databases">
        <authorList>
            <person name="Varghese N."/>
            <person name="Submissions S."/>
        </authorList>
    </citation>
    <scope>NUCLEOTIDE SEQUENCE</scope>
    <source>
        <strain evidence="8">Su22</strain>
    </source>
</reference>
<feature type="domain" description="D-isomer specific 2-hydroxyacid dehydrogenase catalytic" evidence="6">
    <location>
        <begin position="46"/>
        <end position="126"/>
    </location>
</feature>
<proteinExistence type="inferred from homology"/>
<evidence type="ECO:0000259" key="6">
    <source>
        <dbReference type="Pfam" id="PF00389"/>
    </source>
</evidence>
<gene>
    <name evidence="8" type="ORF">SAMN06296020_11165</name>
</gene>
<dbReference type="EMBL" id="FXUF01000011">
    <property type="protein sequence ID" value="SMP63842.1"/>
    <property type="molecule type" value="Genomic_DNA"/>
</dbReference>
<dbReference type="PROSITE" id="PS00065">
    <property type="entry name" value="D_2_HYDROXYACID_DH_1"/>
    <property type="match status" value="1"/>
</dbReference>